<dbReference type="AlphaFoldDB" id="A0A9Q1JZ59"/>
<evidence type="ECO:0000256" key="1">
    <source>
        <dbReference type="SAM" id="Phobius"/>
    </source>
</evidence>
<accession>A0A9Q1JZ59</accession>
<keyword evidence="1" id="KW-0812">Transmembrane</keyword>
<proteinExistence type="predicted"/>
<feature type="transmembrane region" description="Helical" evidence="1">
    <location>
        <begin position="12"/>
        <end position="30"/>
    </location>
</feature>
<dbReference type="EMBL" id="JAKOGI010000528">
    <property type="protein sequence ID" value="KAJ8433599.1"/>
    <property type="molecule type" value="Genomic_DNA"/>
</dbReference>
<organism evidence="2 3">
    <name type="scientific">Carnegiea gigantea</name>
    <dbReference type="NCBI Taxonomy" id="171969"/>
    <lineage>
        <taxon>Eukaryota</taxon>
        <taxon>Viridiplantae</taxon>
        <taxon>Streptophyta</taxon>
        <taxon>Embryophyta</taxon>
        <taxon>Tracheophyta</taxon>
        <taxon>Spermatophyta</taxon>
        <taxon>Magnoliopsida</taxon>
        <taxon>eudicotyledons</taxon>
        <taxon>Gunneridae</taxon>
        <taxon>Pentapetalae</taxon>
        <taxon>Caryophyllales</taxon>
        <taxon>Cactineae</taxon>
        <taxon>Cactaceae</taxon>
        <taxon>Cactoideae</taxon>
        <taxon>Echinocereeae</taxon>
        <taxon>Carnegiea</taxon>
    </lineage>
</organism>
<evidence type="ECO:0000313" key="3">
    <source>
        <dbReference type="Proteomes" id="UP001153076"/>
    </source>
</evidence>
<reference evidence="2" key="1">
    <citation type="submission" date="2022-04" db="EMBL/GenBank/DDBJ databases">
        <title>Carnegiea gigantea Genome sequencing and assembly v2.</title>
        <authorList>
            <person name="Copetti D."/>
            <person name="Sanderson M.J."/>
            <person name="Burquez A."/>
            <person name="Wojciechowski M.F."/>
        </authorList>
    </citation>
    <scope>NUCLEOTIDE SEQUENCE</scope>
    <source>
        <strain evidence="2">SGP5-SGP5p</strain>
        <tissue evidence="2">Aerial part</tissue>
    </source>
</reference>
<name>A0A9Q1JZ59_9CARY</name>
<keyword evidence="1" id="KW-1133">Transmembrane helix</keyword>
<keyword evidence="3" id="KW-1185">Reference proteome</keyword>
<sequence length="166" mass="18182">MYLPSVQGCSYLFVLLFILQIGWLPPAWLIQVSTETVASAFPESWDRLVIDGYFLGFPAQGQAPLLTTADREVFVQVIILGKSKVAFAGCRLQVAATAGPSKGSFRHHHFGLILREAVFFHLVCSGCEPSSFASLALDFPPLVCRGCDQLLPLRPSQSELLPSLMK</sequence>
<gene>
    <name evidence="2" type="ORF">Cgig2_016529</name>
</gene>
<protein>
    <submittedName>
        <fullName evidence="2">Uncharacterized protein</fullName>
    </submittedName>
</protein>
<evidence type="ECO:0000313" key="2">
    <source>
        <dbReference type="EMBL" id="KAJ8433599.1"/>
    </source>
</evidence>
<comment type="caution">
    <text evidence="2">The sequence shown here is derived from an EMBL/GenBank/DDBJ whole genome shotgun (WGS) entry which is preliminary data.</text>
</comment>
<keyword evidence="1" id="KW-0472">Membrane</keyword>
<dbReference type="Proteomes" id="UP001153076">
    <property type="component" value="Unassembled WGS sequence"/>
</dbReference>